<dbReference type="SFLD" id="SFLDG00358">
    <property type="entry name" value="Main_(cytGST)"/>
    <property type="match status" value="1"/>
</dbReference>
<comment type="caution">
    <text evidence="3">The sequence shown here is derived from an EMBL/GenBank/DDBJ whole genome shotgun (WGS) entry which is preliminary data.</text>
</comment>
<evidence type="ECO:0000259" key="1">
    <source>
        <dbReference type="PROSITE" id="PS50404"/>
    </source>
</evidence>
<evidence type="ECO:0000313" key="4">
    <source>
        <dbReference type="Proteomes" id="UP000252107"/>
    </source>
</evidence>
<name>A0A367RXB5_9NOSO</name>
<dbReference type="EMBL" id="LXQD01000048">
    <property type="protein sequence ID" value="RCJ40619.1"/>
    <property type="molecule type" value="Genomic_DNA"/>
</dbReference>
<dbReference type="PANTHER" id="PTHR43968">
    <property type="match status" value="1"/>
</dbReference>
<dbReference type="InterPro" id="IPR010987">
    <property type="entry name" value="Glutathione-S-Trfase_C-like"/>
</dbReference>
<protein>
    <submittedName>
        <fullName evidence="3">Glutathione S-transferase</fullName>
    </submittedName>
</protein>
<evidence type="ECO:0000259" key="2">
    <source>
        <dbReference type="PROSITE" id="PS50405"/>
    </source>
</evidence>
<dbReference type="SFLD" id="SFLDS00019">
    <property type="entry name" value="Glutathione_Transferase_(cytos"/>
    <property type="match status" value="1"/>
</dbReference>
<keyword evidence="4" id="KW-1185">Reference proteome</keyword>
<dbReference type="GO" id="GO:0016740">
    <property type="term" value="F:transferase activity"/>
    <property type="evidence" value="ECO:0007669"/>
    <property type="project" value="UniProtKB-KW"/>
</dbReference>
<evidence type="ECO:0000313" key="3">
    <source>
        <dbReference type="EMBL" id="RCJ40619.1"/>
    </source>
</evidence>
<organism evidence="3 4">
    <name type="scientific">Nostoc minutum NIES-26</name>
    <dbReference type="NCBI Taxonomy" id="1844469"/>
    <lineage>
        <taxon>Bacteria</taxon>
        <taxon>Bacillati</taxon>
        <taxon>Cyanobacteriota</taxon>
        <taxon>Cyanophyceae</taxon>
        <taxon>Nostocales</taxon>
        <taxon>Nostocaceae</taxon>
        <taxon>Nostoc</taxon>
    </lineage>
</organism>
<dbReference type="InterPro" id="IPR036249">
    <property type="entry name" value="Thioredoxin-like_sf"/>
</dbReference>
<dbReference type="Gene3D" id="3.40.30.10">
    <property type="entry name" value="Glutaredoxin"/>
    <property type="match status" value="1"/>
</dbReference>
<reference evidence="3" key="1">
    <citation type="submission" date="2016-04" db="EMBL/GenBank/DDBJ databases">
        <authorList>
            <person name="Tabuchi Yagui T.R."/>
        </authorList>
    </citation>
    <scope>NUCLEOTIDE SEQUENCE [LARGE SCALE GENOMIC DNA]</scope>
    <source>
        <strain evidence="3">NIES-26</strain>
    </source>
</reference>
<dbReference type="CDD" id="cd00570">
    <property type="entry name" value="GST_N_family"/>
    <property type="match status" value="1"/>
</dbReference>
<gene>
    <name evidence="3" type="ORF">A6770_37645</name>
</gene>
<dbReference type="SUPFAM" id="SSF47616">
    <property type="entry name" value="GST C-terminal domain-like"/>
    <property type="match status" value="1"/>
</dbReference>
<proteinExistence type="predicted"/>
<dbReference type="PROSITE" id="PS50405">
    <property type="entry name" value="GST_CTER"/>
    <property type="match status" value="1"/>
</dbReference>
<dbReference type="InterPro" id="IPR004045">
    <property type="entry name" value="Glutathione_S-Trfase_N"/>
</dbReference>
<accession>A0A367RXB5</accession>
<dbReference type="AlphaFoldDB" id="A0A367RXB5"/>
<dbReference type="InterPro" id="IPR040079">
    <property type="entry name" value="Glutathione_S-Trfase"/>
</dbReference>
<dbReference type="Gene3D" id="1.20.1050.10">
    <property type="match status" value="1"/>
</dbReference>
<dbReference type="PROSITE" id="PS50404">
    <property type="entry name" value="GST_NTER"/>
    <property type="match status" value="1"/>
</dbReference>
<dbReference type="Proteomes" id="UP000252107">
    <property type="component" value="Unassembled WGS sequence"/>
</dbReference>
<dbReference type="InterPro" id="IPR050983">
    <property type="entry name" value="GST_Omega/HSP26"/>
</dbReference>
<dbReference type="PANTHER" id="PTHR43968:SF6">
    <property type="entry name" value="GLUTATHIONE S-TRANSFERASE OMEGA"/>
    <property type="match status" value="1"/>
</dbReference>
<feature type="domain" description="GST C-terminal" evidence="2">
    <location>
        <begin position="80"/>
        <end position="202"/>
    </location>
</feature>
<dbReference type="SUPFAM" id="SSF52833">
    <property type="entry name" value="Thioredoxin-like"/>
    <property type="match status" value="1"/>
</dbReference>
<dbReference type="Pfam" id="PF13417">
    <property type="entry name" value="GST_N_3"/>
    <property type="match status" value="1"/>
</dbReference>
<feature type="domain" description="GST N-terminal" evidence="1">
    <location>
        <begin position="1"/>
        <end position="80"/>
    </location>
</feature>
<dbReference type="GO" id="GO:0005737">
    <property type="term" value="C:cytoplasm"/>
    <property type="evidence" value="ECO:0007669"/>
    <property type="project" value="TreeGrafter"/>
</dbReference>
<dbReference type="Pfam" id="PF13410">
    <property type="entry name" value="GST_C_2"/>
    <property type="match status" value="1"/>
</dbReference>
<dbReference type="InterPro" id="IPR036282">
    <property type="entry name" value="Glutathione-S-Trfase_C_sf"/>
</dbReference>
<sequence length="202" mass="23573">MVQTLYYTQRSPYARKVRIVLAEKQLPCELKQTDINNKSLEFLRLSPIGKVPVLVDENGLVFWDSTLIVEYLDETYPQPGFYPSSRIERWSCRQGEELADTLIDFVVGLWYETRKGNRADSDTQAKYQSNIHRVLGVFEQKLTDSAYLFNETVSAVDVAAISALGYYNLRFGHNWQQEYPKLRQWFEVLHQRQSVYSTMPKA</sequence>